<dbReference type="InterPro" id="IPR014729">
    <property type="entry name" value="Rossmann-like_a/b/a_fold"/>
</dbReference>
<dbReference type="SUPFAM" id="SSF52374">
    <property type="entry name" value="Nucleotidylyl transferase"/>
    <property type="match status" value="1"/>
</dbReference>
<keyword evidence="10" id="KW-0479">Metal-binding</keyword>
<dbReference type="Gene3D" id="1.10.8.70">
    <property type="entry name" value="Glutamate-tRNA synthetase, class I, anticodon-binding domain 1"/>
    <property type="match status" value="1"/>
</dbReference>
<reference evidence="13 14" key="1">
    <citation type="submission" date="2020-08" db="EMBL/GenBank/DDBJ databases">
        <title>Bridging the membrane lipid divide: bacteria of the FCB group superphylum have the potential to synthesize archaeal ether lipids.</title>
        <authorList>
            <person name="Villanueva L."/>
            <person name="Von Meijenfeldt F.A.B."/>
            <person name="Westbye A.B."/>
            <person name="Yadav S."/>
            <person name="Hopmans E.C."/>
            <person name="Dutilh B.E."/>
            <person name="Sinninghe Damste J.S."/>
        </authorList>
    </citation>
    <scope>NUCLEOTIDE SEQUENCE [LARGE SCALE GENOMIC DNA]</scope>
    <source>
        <strain evidence="13">NIOZ-UU27</strain>
    </source>
</reference>
<dbReference type="GO" id="GO:0004818">
    <property type="term" value="F:glutamate-tRNA ligase activity"/>
    <property type="evidence" value="ECO:0007669"/>
    <property type="project" value="UniProtKB-UniRule"/>
</dbReference>
<organism evidence="13 14">
    <name type="scientific">Candidatus Desulfacyla euxinica</name>
    <dbReference type="NCBI Taxonomy" id="2841693"/>
    <lineage>
        <taxon>Bacteria</taxon>
        <taxon>Deltaproteobacteria</taxon>
        <taxon>Candidatus Desulfacyla</taxon>
    </lineage>
</organism>
<comment type="caution">
    <text evidence="13">The sequence shown here is derived from an EMBL/GenBank/DDBJ whole genome shotgun (WGS) entry which is preliminary data.</text>
</comment>
<dbReference type="Proteomes" id="UP000650524">
    <property type="component" value="Unassembled WGS sequence"/>
</dbReference>
<evidence type="ECO:0000256" key="10">
    <source>
        <dbReference type="HAMAP-Rule" id="MF_00022"/>
    </source>
</evidence>
<dbReference type="InterPro" id="IPR020751">
    <property type="entry name" value="aa-tRNA-synth_I_codon-bd_sub2"/>
</dbReference>
<dbReference type="EC" id="6.1.1.17" evidence="10"/>
<evidence type="ECO:0000256" key="5">
    <source>
        <dbReference type="ARBA" id="ARBA00022598"/>
    </source>
</evidence>
<dbReference type="InterPro" id="IPR008925">
    <property type="entry name" value="aa_tRNA-synth_I_cd-bd_sf"/>
</dbReference>
<keyword evidence="4 10" id="KW-0963">Cytoplasm</keyword>
<dbReference type="InterPro" id="IPR020752">
    <property type="entry name" value="Glu-tRNA-synth_I_codon-bd_sub1"/>
</dbReference>
<dbReference type="AlphaFoldDB" id="A0A8J6MYP5"/>
<feature type="binding site" evidence="10">
    <location>
        <position position="130"/>
    </location>
    <ligand>
        <name>Zn(2+)</name>
        <dbReference type="ChEBI" id="CHEBI:29105"/>
    </ligand>
</feature>
<comment type="similarity">
    <text evidence="2 10">Belongs to the class-I aminoacyl-tRNA synthetase family. Glutamate--tRNA ligase type 1 subfamily.</text>
</comment>
<dbReference type="HAMAP" id="MF_00022">
    <property type="entry name" value="Glu_tRNA_synth_type1"/>
    <property type="match status" value="1"/>
</dbReference>
<evidence type="ECO:0000256" key="2">
    <source>
        <dbReference type="ARBA" id="ARBA00007894"/>
    </source>
</evidence>
<feature type="binding site" evidence="10">
    <location>
        <position position="103"/>
    </location>
    <ligand>
        <name>Zn(2+)</name>
        <dbReference type="ChEBI" id="CHEBI:29105"/>
    </ligand>
</feature>
<dbReference type="GO" id="GO:0008270">
    <property type="term" value="F:zinc ion binding"/>
    <property type="evidence" value="ECO:0007669"/>
    <property type="project" value="UniProtKB-UniRule"/>
</dbReference>
<evidence type="ECO:0000256" key="4">
    <source>
        <dbReference type="ARBA" id="ARBA00022490"/>
    </source>
</evidence>
<feature type="binding site" evidence="10">
    <location>
        <position position="128"/>
    </location>
    <ligand>
        <name>Zn(2+)</name>
        <dbReference type="ChEBI" id="CHEBI:29105"/>
    </ligand>
</feature>
<dbReference type="InterPro" id="IPR045462">
    <property type="entry name" value="aa-tRNA-synth_I_cd-bd"/>
</dbReference>
<keyword evidence="6 10" id="KW-0547">Nucleotide-binding</keyword>
<comment type="function">
    <text evidence="10">Catalyzes the attachment of glutamate to tRNA(Glu) in a two-step reaction: glutamate is first activated by ATP to form Glu-AMP and then transferred to the acceptor end of tRNA(Glu).</text>
</comment>
<dbReference type="PRINTS" id="PR00987">
    <property type="entry name" value="TRNASYNTHGLU"/>
</dbReference>
<feature type="domain" description="Glutamyl/glutaminyl-tRNA synthetase class Ib catalytic" evidence="11">
    <location>
        <begin position="5"/>
        <end position="304"/>
    </location>
</feature>
<feature type="short sequence motif" description="'KMSKS' region" evidence="10">
    <location>
        <begin position="238"/>
        <end position="242"/>
    </location>
</feature>
<comment type="catalytic activity">
    <reaction evidence="10">
        <text>tRNA(Glu) + L-glutamate + ATP = L-glutamyl-tRNA(Glu) + AMP + diphosphate</text>
        <dbReference type="Rhea" id="RHEA:23540"/>
        <dbReference type="Rhea" id="RHEA-COMP:9663"/>
        <dbReference type="Rhea" id="RHEA-COMP:9680"/>
        <dbReference type="ChEBI" id="CHEBI:29985"/>
        <dbReference type="ChEBI" id="CHEBI:30616"/>
        <dbReference type="ChEBI" id="CHEBI:33019"/>
        <dbReference type="ChEBI" id="CHEBI:78442"/>
        <dbReference type="ChEBI" id="CHEBI:78520"/>
        <dbReference type="ChEBI" id="CHEBI:456215"/>
        <dbReference type="EC" id="6.1.1.17"/>
    </reaction>
</comment>
<keyword evidence="10" id="KW-0862">Zinc</keyword>
<feature type="binding site" evidence="10">
    <location>
        <position position="101"/>
    </location>
    <ligand>
        <name>Zn(2+)</name>
        <dbReference type="ChEBI" id="CHEBI:29105"/>
    </ligand>
</feature>
<dbReference type="EMBL" id="JACNJD010000186">
    <property type="protein sequence ID" value="MBC8177100.1"/>
    <property type="molecule type" value="Genomic_DNA"/>
</dbReference>
<keyword evidence="8 10" id="KW-0648">Protein biosynthesis</keyword>
<gene>
    <name evidence="10 13" type="primary">gltX</name>
    <name evidence="13" type="ORF">H8E19_06800</name>
</gene>
<evidence type="ECO:0000259" key="11">
    <source>
        <dbReference type="Pfam" id="PF00749"/>
    </source>
</evidence>
<dbReference type="GO" id="GO:0005524">
    <property type="term" value="F:ATP binding"/>
    <property type="evidence" value="ECO:0007669"/>
    <property type="project" value="UniProtKB-UniRule"/>
</dbReference>
<evidence type="ECO:0000256" key="6">
    <source>
        <dbReference type="ARBA" id="ARBA00022741"/>
    </source>
</evidence>
<evidence type="ECO:0000259" key="12">
    <source>
        <dbReference type="Pfam" id="PF19269"/>
    </source>
</evidence>
<feature type="binding site" evidence="10">
    <location>
        <position position="241"/>
    </location>
    <ligand>
        <name>ATP</name>
        <dbReference type="ChEBI" id="CHEBI:30616"/>
    </ligand>
</feature>
<sequence>MSNEKVVTRFPPSPTGYLHIGGARTALFNWLFSKKRGGKFILRIEDTDEQRSSDEATRAILESMEWLGLSWDEGPYFQSRRYDIYNEVIDRLISNGEAYHCHCSQEDLEKQRQSAKEKGLKPKYDGTCRDLGLGPAPGSVVRLKTPLSGITQFTDLVKGTIRFDNKELDDLIVRRSNGSPTYHLAVVADDISLGMTYVIRGDDHVNNTPRQMFIYKALGEPVPKYAHLPMILGPNKTRLSKRHGAMSVLAYRDMGYLPHALLNALARLGWSYGDQEKFSMEEMVEKFSLESVGKAAGVFSAEKLLDLNAWYIRESSDEFLSERLTPFLERKGFKNLDQEKVKRVSSILKVRSKTLVEMAEGAHFCLAEEITYEKKGDDKFLKPSVVGLFEDLNNRLAAIPEFNQEAIEKLFVDFLEEKEIKLRKLAQPLRVALTGKTASPGIFEVMEVLGREKVVERIRKAVVHIKNKMQDE</sequence>
<dbReference type="InterPro" id="IPR049940">
    <property type="entry name" value="GluQ/Sye"/>
</dbReference>
<dbReference type="NCBIfam" id="TIGR00464">
    <property type="entry name" value="gltX_bact"/>
    <property type="match status" value="1"/>
</dbReference>
<feature type="short sequence motif" description="'HIGH' region" evidence="10">
    <location>
        <begin position="12"/>
        <end position="22"/>
    </location>
</feature>
<dbReference type="PROSITE" id="PS00178">
    <property type="entry name" value="AA_TRNA_LIGASE_I"/>
    <property type="match status" value="1"/>
</dbReference>
<evidence type="ECO:0000256" key="7">
    <source>
        <dbReference type="ARBA" id="ARBA00022840"/>
    </source>
</evidence>
<dbReference type="SUPFAM" id="SSF48163">
    <property type="entry name" value="An anticodon-binding domain of class I aminoacyl-tRNA synthetases"/>
    <property type="match status" value="1"/>
</dbReference>
<dbReference type="PANTHER" id="PTHR43311">
    <property type="entry name" value="GLUTAMATE--TRNA LIGASE"/>
    <property type="match status" value="1"/>
</dbReference>
<keyword evidence="9 10" id="KW-0030">Aminoacyl-tRNA synthetase</keyword>
<evidence type="ECO:0000313" key="13">
    <source>
        <dbReference type="EMBL" id="MBC8177100.1"/>
    </source>
</evidence>
<evidence type="ECO:0000256" key="8">
    <source>
        <dbReference type="ARBA" id="ARBA00022917"/>
    </source>
</evidence>
<feature type="domain" description="Aminoacyl-tRNA synthetase class I anticodon-binding" evidence="12">
    <location>
        <begin position="321"/>
        <end position="461"/>
    </location>
</feature>
<dbReference type="CDD" id="cd00808">
    <property type="entry name" value="GluRS_core"/>
    <property type="match status" value="1"/>
</dbReference>
<name>A0A8J6MYP5_9DELT</name>
<keyword evidence="7 10" id="KW-0067">ATP-binding</keyword>
<dbReference type="InterPro" id="IPR033910">
    <property type="entry name" value="GluRS_core"/>
</dbReference>
<dbReference type="Pfam" id="PF00749">
    <property type="entry name" value="tRNA-synt_1c"/>
    <property type="match status" value="1"/>
</dbReference>
<dbReference type="InterPro" id="IPR004527">
    <property type="entry name" value="Glu-tRNA-ligase_bac/mito"/>
</dbReference>
<accession>A0A8J6MYP5</accession>
<evidence type="ECO:0000313" key="14">
    <source>
        <dbReference type="Proteomes" id="UP000650524"/>
    </source>
</evidence>
<dbReference type="Pfam" id="PF19269">
    <property type="entry name" value="Anticodon_2"/>
    <property type="match status" value="1"/>
</dbReference>
<protein>
    <recommendedName>
        <fullName evidence="10">Glutamate--tRNA ligase</fullName>
        <ecNumber evidence="10">6.1.1.17</ecNumber>
    </recommendedName>
    <alternativeName>
        <fullName evidence="10">Glutamyl-tRNA synthetase</fullName>
        <shortName evidence="10">GluRS</shortName>
    </alternativeName>
</protein>
<dbReference type="GO" id="GO:0005829">
    <property type="term" value="C:cytosol"/>
    <property type="evidence" value="ECO:0007669"/>
    <property type="project" value="TreeGrafter"/>
</dbReference>
<dbReference type="FunFam" id="3.40.50.620:FF:000007">
    <property type="entry name" value="Glutamate--tRNA ligase"/>
    <property type="match status" value="1"/>
</dbReference>
<dbReference type="GO" id="GO:0006424">
    <property type="term" value="P:glutamyl-tRNA aminoacylation"/>
    <property type="evidence" value="ECO:0007669"/>
    <property type="project" value="UniProtKB-UniRule"/>
</dbReference>
<proteinExistence type="inferred from homology"/>
<evidence type="ECO:0000256" key="3">
    <source>
        <dbReference type="ARBA" id="ARBA00011245"/>
    </source>
</evidence>
<dbReference type="InterPro" id="IPR000924">
    <property type="entry name" value="Glu/Gln-tRNA-synth"/>
</dbReference>
<evidence type="ECO:0000256" key="1">
    <source>
        <dbReference type="ARBA" id="ARBA00004496"/>
    </source>
</evidence>
<comment type="subunit">
    <text evidence="3 10">Monomer.</text>
</comment>
<keyword evidence="5 10" id="KW-0436">Ligase</keyword>
<dbReference type="InterPro" id="IPR020058">
    <property type="entry name" value="Glu/Gln-tRNA-synth_Ib_cat-dom"/>
</dbReference>
<dbReference type="GO" id="GO:0000049">
    <property type="term" value="F:tRNA binding"/>
    <property type="evidence" value="ECO:0007669"/>
    <property type="project" value="InterPro"/>
</dbReference>
<evidence type="ECO:0000256" key="9">
    <source>
        <dbReference type="ARBA" id="ARBA00023146"/>
    </source>
</evidence>
<comment type="cofactor">
    <cofactor evidence="10">
        <name>Zn(2+)</name>
        <dbReference type="ChEBI" id="CHEBI:29105"/>
    </cofactor>
    <text evidence="10">Binds 1 zinc ion per subunit.</text>
</comment>
<dbReference type="PANTHER" id="PTHR43311:SF2">
    <property type="entry name" value="GLUTAMATE--TRNA LIGASE, MITOCHONDRIAL-RELATED"/>
    <property type="match status" value="1"/>
</dbReference>
<dbReference type="Gene3D" id="3.40.50.620">
    <property type="entry name" value="HUPs"/>
    <property type="match status" value="1"/>
</dbReference>
<comment type="subcellular location">
    <subcellularLocation>
        <location evidence="1 10">Cytoplasm</location>
    </subcellularLocation>
</comment>
<dbReference type="Gene3D" id="1.10.10.350">
    <property type="match status" value="1"/>
</dbReference>
<dbReference type="InterPro" id="IPR001412">
    <property type="entry name" value="aa-tRNA-synth_I_CS"/>
</dbReference>